<gene>
    <name evidence="1" type="ORF">BECKFW1821A_GA0114235_106816</name>
    <name evidence="2" type="ORF">BECKFW1821B_GA0114236_11356</name>
</gene>
<accession>A0A450TK09</accession>
<dbReference type="AlphaFoldDB" id="A0A450TK09"/>
<reference evidence="2" key="1">
    <citation type="submission" date="2019-02" db="EMBL/GenBank/DDBJ databases">
        <authorList>
            <person name="Gruber-Vodicka R. H."/>
            <person name="Seah K. B. B."/>
        </authorList>
    </citation>
    <scope>NUCLEOTIDE SEQUENCE</scope>
    <source>
        <strain evidence="2">BECK_BZ106</strain>
        <strain evidence="1">BECK_BZ15</strain>
    </source>
</reference>
<dbReference type="EMBL" id="CAADEW010000068">
    <property type="protein sequence ID" value="VFJ57162.1"/>
    <property type="molecule type" value="Genomic_DNA"/>
</dbReference>
<proteinExistence type="predicted"/>
<evidence type="ECO:0000313" key="1">
    <source>
        <dbReference type="EMBL" id="VFJ57162.1"/>
    </source>
</evidence>
<dbReference type="EMBL" id="CAADFD010000135">
    <property type="protein sequence ID" value="VFJ67820.1"/>
    <property type="molecule type" value="Genomic_DNA"/>
</dbReference>
<protein>
    <submittedName>
        <fullName evidence="2">Uncharacterized protein</fullName>
    </submittedName>
</protein>
<name>A0A450TK09_9GAMM</name>
<organism evidence="2">
    <name type="scientific">Candidatus Kentrum sp. FW</name>
    <dbReference type="NCBI Taxonomy" id="2126338"/>
    <lineage>
        <taxon>Bacteria</taxon>
        <taxon>Pseudomonadati</taxon>
        <taxon>Pseudomonadota</taxon>
        <taxon>Gammaproteobacteria</taxon>
        <taxon>Candidatus Kentrum</taxon>
    </lineage>
</organism>
<evidence type="ECO:0000313" key="2">
    <source>
        <dbReference type="EMBL" id="VFJ67820.1"/>
    </source>
</evidence>
<sequence>MEILSGNNYCRIEYTEDPRTENHQIELFDANENDSFIGKDHYLEFIVNSDGKVIPQ</sequence>